<organism evidence="9 10">
    <name type="scientific">Granulicella pectinivorans</name>
    <dbReference type="NCBI Taxonomy" id="474950"/>
    <lineage>
        <taxon>Bacteria</taxon>
        <taxon>Pseudomonadati</taxon>
        <taxon>Acidobacteriota</taxon>
        <taxon>Terriglobia</taxon>
        <taxon>Terriglobales</taxon>
        <taxon>Acidobacteriaceae</taxon>
        <taxon>Granulicella</taxon>
    </lineage>
</organism>
<protein>
    <submittedName>
        <fullName evidence="9">Tetratricopeptide repeat-containing protein</fullName>
    </submittedName>
</protein>
<feature type="compositionally biased region" description="Polar residues" evidence="7">
    <location>
        <begin position="993"/>
        <end position="1020"/>
    </location>
</feature>
<dbReference type="Pfam" id="PF13432">
    <property type="entry name" value="TPR_16"/>
    <property type="match status" value="2"/>
</dbReference>
<feature type="region of interest" description="Disordered" evidence="7">
    <location>
        <begin position="1057"/>
        <end position="1080"/>
    </location>
</feature>
<evidence type="ECO:0000256" key="7">
    <source>
        <dbReference type="SAM" id="MobiDB-lite"/>
    </source>
</evidence>
<reference evidence="9 10" key="1">
    <citation type="submission" date="2016-10" db="EMBL/GenBank/DDBJ databases">
        <authorList>
            <person name="de Groot N.N."/>
        </authorList>
    </citation>
    <scope>NUCLEOTIDE SEQUENCE [LARGE SCALE GENOMIC DNA]</scope>
    <source>
        <strain evidence="9 10">DSM 21001</strain>
    </source>
</reference>
<keyword evidence="2" id="KW-0732">Signal</keyword>
<evidence type="ECO:0000256" key="6">
    <source>
        <dbReference type="PROSITE-ProRule" id="PRU00339"/>
    </source>
</evidence>
<dbReference type="GO" id="GO:0019867">
    <property type="term" value="C:outer membrane"/>
    <property type="evidence" value="ECO:0007669"/>
    <property type="project" value="InterPro"/>
</dbReference>
<gene>
    <name evidence="9" type="ORF">SAMN05421771_2792</name>
</gene>
<dbReference type="Proteomes" id="UP000199024">
    <property type="component" value="Unassembled WGS sequence"/>
</dbReference>
<accession>A0A1I6MJF8</accession>
<proteinExistence type="predicted"/>
<feature type="region of interest" description="Disordered" evidence="7">
    <location>
        <begin position="1256"/>
        <end position="1376"/>
    </location>
</feature>
<dbReference type="PANTHER" id="PTHR45586:SF1">
    <property type="entry name" value="LIPOPOLYSACCHARIDE ASSEMBLY PROTEIN B"/>
    <property type="match status" value="1"/>
</dbReference>
<dbReference type="UniPathway" id="UPA00694"/>
<dbReference type="Gene3D" id="1.25.40.10">
    <property type="entry name" value="Tetratricopeptide repeat domain"/>
    <property type="match status" value="5"/>
</dbReference>
<dbReference type="InterPro" id="IPR051012">
    <property type="entry name" value="CellSynth/LPSAsmb/PSIAsmb"/>
</dbReference>
<feature type="region of interest" description="Disordered" evidence="7">
    <location>
        <begin position="261"/>
        <end position="290"/>
    </location>
</feature>
<dbReference type="SMART" id="SM00028">
    <property type="entry name" value="TPR"/>
    <property type="match status" value="7"/>
</dbReference>
<comment type="pathway">
    <text evidence="1">Glycan metabolism; bacterial cellulose biosynthesis.</text>
</comment>
<evidence type="ECO:0000256" key="4">
    <source>
        <dbReference type="ARBA" id="ARBA00022803"/>
    </source>
</evidence>
<dbReference type="STRING" id="474950.SAMN05421771_2792"/>
<feature type="compositionally biased region" description="Polar residues" evidence="7">
    <location>
        <begin position="1261"/>
        <end position="1299"/>
    </location>
</feature>
<keyword evidence="10" id="KW-1185">Reference proteome</keyword>
<dbReference type="EMBL" id="FOZL01000001">
    <property type="protein sequence ID" value="SFS15835.1"/>
    <property type="molecule type" value="Genomic_DNA"/>
</dbReference>
<dbReference type="InterPro" id="IPR008410">
    <property type="entry name" value="BCSC_C"/>
</dbReference>
<name>A0A1I6MJF8_9BACT</name>
<dbReference type="PROSITE" id="PS50005">
    <property type="entry name" value="TPR"/>
    <property type="match status" value="2"/>
</dbReference>
<sequence length="1836" mass="197126">MMKKNSTIRLVTPAVLFAAMAFTPYPPLRAQAVSSPTQALLEKAHSLEVRGRMDMASQTWQQVLLADPNNAEALGGLARAAKLSGNVSQANAYIEKLKAINPSDPNIAKVESMNSQQSNLAQLQQAGKLAQGGQYAQAMNIYRQVFGGTPPPGDWALAYYETESATEDGRPHAIAGLRDLVSKYPQDSRYQITLGRILTYNPKTRAEGRLFLKRHPQDPSAVEALRQSLLWDAQNPASATEIRSYLQKHPDEQLATALRNQPPAPRAQRGGGSTYTPPALTPQQQADLDAQRARSAEEQAAYRALNAHHIEEAEERFKSILVMNPSSGPALAGMGYIRMQQSNFGGAISFLVEAKQNGVRDSGLDTALNTSRFWYTMGEGQAALNENDLATAQAKYQSALAMRPTSPEALEGLGGTLLKAQEPEPAIQLFERFVRAKPSSLPAWRGLFMAQYGAGQAAAALATEKRIPASIHAQLMRDPDFLRTLASAYSAVGRDADAQRVLHSALELPFPAGGEGLKAETQLQYAALLQAANHLEQASGLYRQVLATDPGNADGWEGLVRVQHGMAQDAQAVQTLESMPPSVYDAAMRDPGFETTVAAIYQGQGKLDIAQDLLEKSLAQQASAGQVVSTPIQLQLAAIYLQRNNPQLAYPIYQRVLSQTPDRVDAWKGLLAALHTNGRDQEALAQIQQIPLPVRSRLEQDPEYLQNVAAIYNGLGQPGQAALFQARVKQYYTLRRTNAPAEIDIQDAWLLYNSGNETSLYRQLMALGGRTDLSEEQRHTVQTIWANWAVRRANQAAAAGDTKRSLAILNAASHAFPDNPGVAKALASGYARAGYPKEAVAIFKAQDMTHATASDYKAAVGAALAANDNKDAETWLRYGLDAYPRDSQLLTLGAKFEQARGANGRAAEYYRASLAAMPLPDPGAELANELSRPNGNGNIRLPGQSQSQDLASLLNPGGVGNQIAAQAPAIPVAPPPAYLPNYGNAYGTAPVQLQGTTPQYGTSPSVPPQYSTPQYSTSPGRTVRPAPSTLGNYVPPQSSVVRPSTLDGFVLPAPRNPIRNAVNGGAQARTQAKPTNRPHPAAVAEMQDRFGSSLQATPGSMQSASNDASDVSGPIIRMSATTSASPTQELVQNQIPEPQQTPAEAEAQATRAYQYQQIQSAIERAQSQPLPITAAPLSQPQPVQQASNTGDAYGPFVPYVPPARSAVAVNLGENRTRVALPQPEITDVVPQARYMPNSRIKDPKYTRPELAAAEAARIRRQQSNPVMIGQANPTDDYTTPPTQNAQYNAAQVQTDQISRPSARGRDMTGQSNPDNTSTSTRSTSDDDQQYPQPDRGPVRDDSTPVRRRTRRATKPTPAQNASAPLPGGLAYPPVAQPLQPQPYPAIGAAYPLGTPPSDAQLVAKNVPPLRNYDGQVPLNPPAARGEREQTELELATLEASYTGWVGGTGYARYRSGTAGIDRLTALEAPVEFSAVLGKVVRFTVVPKAVFLNSGQLDVTQYQGVTGTVPILGTLPANALNAPSQQFSSGVGGELQMTTTNFGVSLGYTPYEFLVSNITAHARWRPAGGHFTFLVDRDSIKETQLSYAGLRDPGSATTVYPGNIWGGVISTGGGLRFDVGGEKSGLYFTVNGASLNGYHVQANTTFSGSGGAYFRVKVWPEYGSLNVGGSLYGAHFAHNLRGQTYGSGGYFSPAAYFLAGVPITWNGHYKSDFHYVIAGSIGVQTFQEDSAPYYPLDPSLQTGALTGCSLASITSKTCGVYPLNSNTGANYGVNFEGSYHIAPNWYVGAFATGNNTNNFNTISGGFFVRYLFRPQYPTEEYPTGLFPVDGLRPLKVP</sequence>
<dbReference type="PANTHER" id="PTHR45586">
    <property type="entry name" value="TPR REPEAT-CONTAINING PROTEIN PA4667"/>
    <property type="match status" value="1"/>
</dbReference>
<dbReference type="SUPFAM" id="SSF48452">
    <property type="entry name" value="TPR-like"/>
    <property type="match status" value="3"/>
</dbReference>
<dbReference type="OrthoDB" id="174989at2"/>
<evidence type="ECO:0000256" key="3">
    <source>
        <dbReference type="ARBA" id="ARBA00022737"/>
    </source>
</evidence>
<keyword evidence="5" id="KW-0135">Cellulose biosynthesis</keyword>
<dbReference type="Pfam" id="PF14559">
    <property type="entry name" value="TPR_19"/>
    <property type="match status" value="1"/>
</dbReference>
<dbReference type="InterPro" id="IPR019734">
    <property type="entry name" value="TPR_rpt"/>
</dbReference>
<evidence type="ECO:0000256" key="5">
    <source>
        <dbReference type="ARBA" id="ARBA00022916"/>
    </source>
</evidence>
<keyword evidence="4 6" id="KW-0802">TPR repeat</keyword>
<evidence type="ECO:0000256" key="2">
    <source>
        <dbReference type="ARBA" id="ARBA00022729"/>
    </source>
</evidence>
<evidence type="ECO:0000259" key="8">
    <source>
        <dbReference type="Pfam" id="PF05420"/>
    </source>
</evidence>
<keyword evidence="3" id="KW-0677">Repeat</keyword>
<dbReference type="InterPro" id="IPR011990">
    <property type="entry name" value="TPR-like_helical_dom_sf"/>
</dbReference>
<dbReference type="Pfam" id="PF05420">
    <property type="entry name" value="BCSC_C"/>
    <property type="match status" value="1"/>
</dbReference>
<feature type="domain" description="Cellulose synthase operon C C-terminal" evidence="8">
    <location>
        <begin position="1462"/>
        <end position="1811"/>
    </location>
</feature>
<dbReference type="GO" id="GO:0030244">
    <property type="term" value="P:cellulose biosynthetic process"/>
    <property type="evidence" value="ECO:0007669"/>
    <property type="project" value="UniProtKB-KW"/>
</dbReference>
<feature type="repeat" description="TPR" evidence="6">
    <location>
        <begin position="630"/>
        <end position="663"/>
    </location>
</feature>
<feature type="region of interest" description="Disordered" evidence="7">
    <location>
        <begin position="993"/>
        <end position="1026"/>
    </location>
</feature>
<feature type="repeat" description="TPR" evidence="6">
    <location>
        <begin position="407"/>
        <end position="440"/>
    </location>
</feature>
<evidence type="ECO:0000313" key="10">
    <source>
        <dbReference type="Proteomes" id="UP000199024"/>
    </source>
</evidence>
<evidence type="ECO:0000256" key="1">
    <source>
        <dbReference type="ARBA" id="ARBA00005186"/>
    </source>
</evidence>
<evidence type="ECO:0000313" key="9">
    <source>
        <dbReference type="EMBL" id="SFS15835.1"/>
    </source>
</evidence>